<accession>A0ABZ1NF31</accession>
<proteinExistence type="predicted"/>
<feature type="domain" description="Methyltransferase type 11" evidence="4">
    <location>
        <begin position="59"/>
        <end position="156"/>
    </location>
</feature>
<dbReference type="Pfam" id="PF08241">
    <property type="entry name" value="Methyltransf_11"/>
    <property type="match status" value="1"/>
</dbReference>
<dbReference type="RefSeq" id="WP_328660682.1">
    <property type="nucleotide sequence ID" value="NZ_CP108014.1"/>
</dbReference>
<keyword evidence="2" id="KW-0808">Transferase</keyword>
<evidence type="ECO:0000313" key="5">
    <source>
        <dbReference type="EMBL" id="WTY38622.1"/>
    </source>
</evidence>
<dbReference type="GO" id="GO:0008168">
    <property type="term" value="F:methyltransferase activity"/>
    <property type="evidence" value="ECO:0007669"/>
    <property type="project" value="UniProtKB-KW"/>
</dbReference>
<dbReference type="InterPro" id="IPR013216">
    <property type="entry name" value="Methyltransf_11"/>
</dbReference>
<dbReference type="GeneID" id="91375118"/>
<dbReference type="Proteomes" id="UP001621418">
    <property type="component" value="Chromosome"/>
</dbReference>
<protein>
    <submittedName>
        <fullName evidence="5">Methyltransferase domain-containing protein</fullName>
    </submittedName>
</protein>
<sequence length="222" mass="23879">MSRNQLLTPMFVDDADTGLVIAGLRRYNLFTSVFFLGRHRRLLAELVTRSGANPGARALDIGCGPGKLVRALGGAVGPSGTAVGVDPSATAVADNSDRDRTTHHRYVVGPAQSLPLPDAEFDVVTCTFVMHHIPEPHRDAAIAEMWRVLRPGGRLLLADASPSPRMRKVLSLFLGRGGDPLADADIRHYTGQVEAVGFTDLTYTQSRDQTGILTALKPVAHH</sequence>
<dbReference type="GO" id="GO:0032259">
    <property type="term" value="P:methylation"/>
    <property type="evidence" value="ECO:0007669"/>
    <property type="project" value="UniProtKB-KW"/>
</dbReference>
<name>A0ABZ1NF31_9NOCA</name>
<dbReference type="PANTHER" id="PTHR42912">
    <property type="entry name" value="METHYLTRANSFERASE"/>
    <property type="match status" value="1"/>
</dbReference>
<dbReference type="Gene3D" id="3.40.50.150">
    <property type="entry name" value="Vaccinia Virus protein VP39"/>
    <property type="match status" value="1"/>
</dbReference>
<dbReference type="PROSITE" id="PS01184">
    <property type="entry name" value="UBIE_2"/>
    <property type="match status" value="1"/>
</dbReference>
<dbReference type="SUPFAM" id="SSF53335">
    <property type="entry name" value="S-adenosyl-L-methionine-dependent methyltransferases"/>
    <property type="match status" value="1"/>
</dbReference>
<dbReference type="InterPro" id="IPR023576">
    <property type="entry name" value="UbiE/COQ5_MeTrFase_CS"/>
</dbReference>
<evidence type="ECO:0000259" key="4">
    <source>
        <dbReference type="Pfam" id="PF08241"/>
    </source>
</evidence>
<evidence type="ECO:0000256" key="2">
    <source>
        <dbReference type="ARBA" id="ARBA00022679"/>
    </source>
</evidence>
<evidence type="ECO:0000256" key="3">
    <source>
        <dbReference type="ARBA" id="ARBA00022691"/>
    </source>
</evidence>
<dbReference type="EMBL" id="CP109527">
    <property type="protein sequence ID" value="WTY38622.1"/>
    <property type="molecule type" value="Genomic_DNA"/>
</dbReference>
<dbReference type="InterPro" id="IPR050508">
    <property type="entry name" value="Methyltransf_Superfamily"/>
</dbReference>
<organism evidence="5 6">
    <name type="scientific">Nocardia salmonicida</name>
    <dbReference type="NCBI Taxonomy" id="53431"/>
    <lineage>
        <taxon>Bacteria</taxon>
        <taxon>Bacillati</taxon>
        <taxon>Actinomycetota</taxon>
        <taxon>Actinomycetes</taxon>
        <taxon>Mycobacteriales</taxon>
        <taxon>Nocardiaceae</taxon>
        <taxon>Nocardia</taxon>
    </lineage>
</organism>
<evidence type="ECO:0000313" key="6">
    <source>
        <dbReference type="Proteomes" id="UP001621418"/>
    </source>
</evidence>
<dbReference type="CDD" id="cd02440">
    <property type="entry name" value="AdoMet_MTases"/>
    <property type="match status" value="1"/>
</dbReference>
<dbReference type="InterPro" id="IPR029063">
    <property type="entry name" value="SAM-dependent_MTases_sf"/>
</dbReference>
<gene>
    <name evidence="5" type="ORF">OG308_12700</name>
</gene>
<keyword evidence="6" id="KW-1185">Reference proteome</keyword>
<keyword evidence="3" id="KW-0949">S-adenosyl-L-methionine</keyword>
<reference evidence="5 6" key="1">
    <citation type="submission" date="2022-10" db="EMBL/GenBank/DDBJ databases">
        <title>The complete genomes of actinobacterial strains from the NBC collection.</title>
        <authorList>
            <person name="Joergensen T.S."/>
            <person name="Alvarez Arevalo M."/>
            <person name="Sterndorff E.B."/>
            <person name="Faurdal D."/>
            <person name="Vuksanovic O."/>
            <person name="Mourched A.-S."/>
            <person name="Charusanti P."/>
            <person name="Shaw S."/>
            <person name="Blin K."/>
            <person name="Weber T."/>
        </authorList>
    </citation>
    <scope>NUCLEOTIDE SEQUENCE [LARGE SCALE GENOMIC DNA]</scope>
    <source>
        <strain evidence="5 6">NBC_01413</strain>
    </source>
</reference>
<keyword evidence="1 5" id="KW-0489">Methyltransferase</keyword>
<evidence type="ECO:0000256" key="1">
    <source>
        <dbReference type="ARBA" id="ARBA00022603"/>
    </source>
</evidence>